<comment type="caution">
    <text evidence="9">The sequence shown here is derived from an EMBL/GenBank/DDBJ whole genome shotgun (WGS) entry which is preliminary data.</text>
</comment>
<dbReference type="EMBL" id="JAQQXT010000016">
    <property type="protein sequence ID" value="MDC8774027.1"/>
    <property type="molecule type" value="Genomic_DNA"/>
</dbReference>
<comment type="similarity">
    <text evidence="7">Belongs to the glycosyltransferase group 1 family.</text>
</comment>
<dbReference type="EC" id="2.4.99.12" evidence="2 7"/>
<dbReference type="Proteomes" id="UP001221189">
    <property type="component" value="Unassembled WGS sequence"/>
</dbReference>
<evidence type="ECO:0000259" key="8">
    <source>
        <dbReference type="Pfam" id="PF04413"/>
    </source>
</evidence>
<comment type="catalytic activity">
    <reaction evidence="6 7">
        <text>lipid IVA (E. coli) + CMP-3-deoxy-beta-D-manno-octulosonate = alpha-Kdo-(2-&gt;6)-lipid IVA (E. coli) + CMP + H(+)</text>
        <dbReference type="Rhea" id="RHEA:28066"/>
        <dbReference type="ChEBI" id="CHEBI:15378"/>
        <dbReference type="ChEBI" id="CHEBI:58603"/>
        <dbReference type="ChEBI" id="CHEBI:60364"/>
        <dbReference type="ChEBI" id="CHEBI:60377"/>
        <dbReference type="ChEBI" id="CHEBI:85987"/>
        <dbReference type="EC" id="2.4.99.12"/>
    </reaction>
</comment>
<gene>
    <name evidence="9" type="ORF">PRZ03_20905</name>
</gene>
<dbReference type="Gene3D" id="3.40.50.2000">
    <property type="entry name" value="Glycogen Phosphorylase B"/>
    <property type="match status" value="1"/>
</dbReference>
<evidence type="ECO:0000256" key="6">
    <source>
        <dbReference type="ARBA" id="ARBA00049183"/>
    </source>
</evidence>
<dbReference type="Pfam" id="PF04413">
    <property type="entry name" value="Glycos_transf_N"/>
    <property type="match status" value="1"/>
</dbReference>
<feature type="domain" description="3-deoxy-D-manno-octulosonic-acid transferase N-terminal" evidence="8">
    <location>
        <begin position="45"/>
        <end position="220"/>
    </location>
</feature>
<evidence type="ECO:0000256" key="5">
    <source>
        <dbReference type="ARBA" id="ARBA00031445"/>
    </source>
</evidence>
<reference evidence="9 10" key="1">
    <citation type="submission" date="2022-10" db="EMBL/GenBank/DDBJ databases">
        <title>Paucibacter sp. hw1 Genome sequencing.</title>
        <authorList>
            <person name="Park S."/>
        </authorList>
    </citation>
    <scope>NUCLEOTIDE SEQUENCE [LARGE SCALE GENOMIC DNA]</scope>
    <source>
        <strain evidence="10">hw1</strain>
    </source>
</reference>
<comment type="pathway">
    <text evidence="1 7">Bacterial outer membrane biogenesis; LPS core biosynthesis.</text>
</comment>
<name>A0ABT5KJB5_9BURK</name>
<comment type="subcellular location">
    <subcellularLocation>
        <location evidence="7">Cell membrane</location>
    </subcellularLocation>
</comment>
<accession>A0ABT5KJB5</accession>
<keyword evidence="7" id="KW-1003">Cell membrane</keyword>
<evidence type="ECO:0000313" key="10">
    <source>
        <dbReference type="Proteomes" id="UP001221189"/>
    </source>
</evidence>
<keyword evidence="7" id="KW-0472">Membrane</keyword>
<organism evidence="9 10">
    <name type="scientific">Roseateles albus</name>
    <dbReference type="NCBI Taxonomy" id="2987525"/>
    <lineage>
        <taxon>Bacteria</taxon>
        <taxon>Pseudomonadati</taxon>
        <taxon>Pseudomonadota</taxon>
        <taxon>Betaproteobacteria</taxon>
        <taxon>Burkholderiales</taxon>
        <taxon>Sphaerotilaceae</taxon>
        <taxon>Roseateles</taxon>
    </lineage>
</organism>
<dbReference type="InterPro" id="IPR038107">
    <property type="entry name" value="Glycos_transf_N_sf"/>
</dbReference>
<evidence type="ECO:0000256" key="7">
    <source>
        <dbReference type="RuleBase" id="RU365103"/>
    </source>
</evidence>
<dbReference type="InterPro" id="IPR007507">
    <property type="entry name" value="Glycos_transf_N"/>
</dbReference>
<dbReference type="GO" id="GO:0016740">
    <property type="term" value="F:transferase activity"/>
    <property type="evidence" value="ECO:0007669"/>
    <property type="project" value="UniProtKB-KW"/>
</dbReference>
<keyword evidence="7" id="KW-0448">Lipopolysaccharide biosynthesis</keyword>
<evidence type="ECO:0000256" key="4">
    <source>
        <dbReference type="ARBA" id="ARBA00022679"/>
    </source>
</evidence>
<evidence type="ECO:0000256" key="3">
    <source>
        <dbReference type="ARBA" id="ARBA00019077"/>
    </source>
</evidence>
<evidence type="ECO:0000256" key="2">
    <source>
        <dbReference type="ARBA" id="ARBA00012621"/>
    </source>
</evidence>
<protein>
    <recommendedName>
        <fullName evidence="3 7">3-deoxy-D-manno-octulosonic acid transferase</fullName>
        <shortName evidence="7">Kdo transferase</shortName>
        <ecNumber evidence="2 7">2.4.99.12</ecNumber>
    </recommendedName>
    <alternativeName>
        <fullName evidence="5 7">Lipid IV(A) 3-deoxy-D-manno-octulosonic acid transferase</fullName>
    </alternativeName>
</protein>
<dbReference type="InterPro" id="IPR039901">
    <property type="entry name" value="Kdotransferase"/>
</dbReference>
<evidence type="ECO:0000256" key="1">
    <source>
        <dbReference type="ARBA" id="ARBA00004713"/>
    </source>
</evidence>
<keyword evidence="4 7" id="KW-0808">Transferase</keyword>
<proteinExistence type="inferred from homology"/>
<dbReference type="SUPFAM" id="SSF53756">
    <property type="entry name" value="UDP-Glycosyltransferase/glycogen phosphorylase"/>
    <property type="match status" value="1"/>
</dbReference>
<sequence length="431" mass="47373">MPPTEAWSERLSRWAYTSLLRLLTPFYLLRLWRRGAAEPLYRQWLAQRLGFYGPTPPTSAWVWVHAVSLGETRAAAALIDQLRLQRPAMRLLLTHSTATGRAAGLGLLRDGDAQAWLPYDTPGAVRRFLLQWRPAVGILMETEIWPQLQFEAARQQIPMVLANARLSARSQRRGERFKSLLHPAGRRLTLALAQTEADSERLRASAVPKVLVQGNLKFDMQVDAGQLTQGHCWHEALGRPVLLAAVTREGEETMLLQAWSQLPQQDLPLLLIVPRHPQRFDEVAALIEKAGLTLARRSTWQDSLPEQALMAQVWLGDSMREMALYYAVADVALLGGSFAPLGGQNLIEAAACGCPIVMGPHTFNFAEAAELAEAAGAALRVADISQGLAQALSICKEPGGQRAEQARQFAAAHRGAAARMASYILALLPSA</sequence>
<dbReference type="PANTHER" id="PTHR42755:SF1">
    <property type="entry name" value="3-DEOXY-D-MANNO-OCTULOSONIC ACID TRANSFERASE, MITOCHONDRIAL-RELATED"/>
    <property type="match status" value="1"/>
</dbReference>
<comment type="function">
    <text evidence="7">Involved in lipopolysaccharide (LPS) biosynthesis. Catalyzes the transfer of 3-deoxy-D-manno-octulosonate (Kdo) residue(s) from CMP-Kdo to lipid IV(A), the tetraacyldisaccharide-1,4'-bisphosphate precursor of lipid A.</text>
</comment>
<keyword evidence="10" id="KW-1185">Reference proteome</keyword>
<evidence type="ECO:0000313" key="9">
    <source>
        <dbReference type="EMBL" id="MDC8774027.1"/>
    </source>
</evidence>
<dbReference type="Gene3D" id="3.40.50.11720">
    <property type="entry name" value="3-Deoxy-D-manno-octulosonic-acid transferase, N-terminal domain"/>
    <property type="match status" value="1"/>
</dbReference>
<dbReference type="PANTHER" id="PTHR42755">
    <property type="entry name" value="3-DEOXY-MANNO-OCTULOSONATE CYTIDYLYLTRANSFERASE"/>
    <property type="match status" value="1"/>
</dbReference>